<dbReference type="EMBL" id="JALAOH010000063">
    <property type="protein sequence ID" value="MCY8318495.1"/>
    <property type="molecule type" value="Genomic_DNA"/>
</dbReference>
<proteinExistence type="predicted"/>
<name>A0AAP3CN62_BACVA</name>
<gene>
    <name evidence="1" type="ORF">MOC71_17560</name>
</gene>
<organism evidence="1 2">
    <name type="scientific">Bacillus vallismortis</name>
    <dbReference type="NCBI Taxonomy" id="72361"/>
    <lineage>
        <taxon>Bacteria</taxon>
        <taxon>Bacillati</taxon>
        <taxon>Bacillota</taxon>
        <taxon>Bacilli</taxon>
        <taxon>Bacillales</taxon>
        <taxon>Bacillaceae</taxon>
        <taxon>Bacillus</taxon>
    </lineage>
</organism>
<evidence type="ECO:0000313" key="2">
    <source>
        <dbReference type="Proteomes" id="UP001067121"/>
    </source>
</evidence>
<dbReference type="Proteomes" id="UP001067121">
    <property type="component" value="Unassembled WGS sequence"/>
</dbReference>
<evidence type="ECO:0000313" key="1">
    <source>
        <dbReference type="EMBL" id="MCY8318495.1"/>
    </source>
</evidence>
<comment type="caution">
    <text evidence="1">The sequence shown here is derived from an EMBL/GenBank/DDBJ whole genome shotgun (WGS) entry which is preliminary data.</text>
</comment>
<dbReference type="RefSeq" id="WP_208476109.1">
    <property type="nucleotide sequence ID" value="NZ_JALAOH010000063.1"/>
</dbReference>
<reference evidence="1" key="1">
    <citation type="submission" date="2022-02" db="EMBL/GenBank/DDBJ databases">
        <title>Crop Bioprotection Bacillus Genome Sequencing.</title>
        <authorList>
            <person name="Dunlap C."/>
        </authorList>
    </citation>
    <scope>NUCLEOTIDE SEQUENCE</scope>
    <source>
        <strain evidence="1">98-1</strain>
    </source>
</reference>
<protein>
    <submittedName>
        <fullName evidence="1">Uncharacterized protein</fullName>
    </submittedName>
</protein>
<dbReference type="AlphaFoldDB" id="A0AAP3CN62"/>
<accession>A0AAP3CN62</accession>
<sequence length="61" mass="7333">MIENKAQDMKILKSGCYCKKCDHFFKDTWDMECYCHGEEWYEASKVILMLEKVFNNDKGKK</sequence>